<keyword evidence="1" id="KW-0812">Transmembrane</keyword>
<organism evidence="2 3">
    <name type="scientific">Lentilactobacillus fungorum</name>
    <dbReference type="NCBI Taxonomy" id="2201250"/>
    <lineage>
        <taxon>Bacteria</taxon>
        <taxon>Bacillati</taxon>
        <taxon>Bacillota</taxon>
        <taxon>Bacilli</taxon>
        <taxon>Lactobacillales</taxon>
        <taxon>Lactobacillaceae</taxon>
        <taxon>Lentilactobacillus</taxon>
    </lineage>
</organism>
<accession>A0ABQ3W1W6</accession>
<sequence>MELLIQILIGLVVAFAVYNLIHYLFVTRPSRRRTMLAQQVCNEAVRAAVHALMTAKTLKPFDDNDLRSEQIAEVWGRGVMAFEYHLPINNVSQSIPDFKQALVKALAEYGDDHHMHVHSGEVDRPAFVVTDIWQLDNRLHFDVAYLVNLTTVEYVDDLNRLSR</sequence>
<evidence type="ECO:0000313" key="3">
    <source>
        <dbReference type="Proteomes" id="UP000604765"/>
    </source>
</evidence>
<protein>
    <submittedName>
        <fullName evidence="2">Uncharacterized protein</fullName>
    </submittedName>
</protein>
<evidence type="ECO:0000256" key="1">
    <source>
        <dbReference type="SAM" id="Phobius"/>
    </source>
</evidence>
<name>A0ABQ3W1W6_9LACO</name>
<keyword evidence="1" id="KW-0472">Membrane</keyword>
<keyword evidence="3" id="KW-1185">Reference proteome</keyword>
<feature type="transmembrane region" description="Helical" evidence="1">
    <location>
        <begin position="6"/>
        <end position="26"/>
    </location>
</feature>
<gene>
    <name evidence="2" type="ORF">YK48G_24680</name>
</gene>
<proteinExistence type="predicted"/>
<reference evidence="2 3" key="1">
    <citation type="journal article" date="2021" name="Int. J. Syst. Evol. Microbiol.">
        <title>Lentilactobacillus fungorum sp. nov., isolated from spent mushroom substrates.</title>
        <authorList>
            <person name="Tohno M."/>
            <person name="Tanizawa Y."/>
            <person name="Kojima Y."/>
            <person name="Sakamoto M."/>
            <person name="Ohkuma M."/>
            <person name="Kobayashi H."/>
        </authorList>
    </citation>
    <scope>NUCLEOTIDE SEQUENCE [LARGE SCALE GENOMIC DNA]</scope>
    <source>
        <strain evidence="2 3">YK48G</strain>
    </source>
</reference>
<comment type="caution">
    <text evidence="2">The sequence shown here is derived from an EMBL/GenBank/DDBJ whole genome shotgun (WGS) entry which is preliminary data.</text>
</comment>
<keyword evidence="1" id="KW-1133">Transmembrane helix</keyword>
<dbReference type="EMBL" id="BNJR01000019">
    <property type="protein sequence ID" value="GHP15043.1"/>
    <property type="molecule type" value="Genomic_DNA"/>
</dbReference>
<dbReference type="RefSeq" id="WP_203631019.1">
    <property type="nucleotide sequence ID" value="NZ_BNJR01000019.1"/>
</dbReference>
<dbReference type="Proteomes" id="UP000604765">
    <property type="component" value="Unassembled WGS sequence"/>
</dbReference>
<evidence type="ECO:0000313" key="2">
    <source>
        <dbReference type="EMBL" id="GHP15043.1"/>
    </source>
</evidence>